<dbReference type="OrthoDB" id="9796766at2"/>
<dbReference type="AlphaFoldDB" id="A0A1J7C6B0"/>
<sequence length="280" mass="31664">MSERTDNAVKLTTKQVAQFVAQGFLQFDAVVPDELNQRAMKQFDEGVPQKPYAGMPLEQAYPEGSLVHELLNVPVIRGAIHSLVGPDSLLDHHALHVRTPAQSQSQTLHADSIIDVRDSAFDIQLMYYPHEVTREMGGTLVVPGSHLRKVNEGDVGRYQNLAGQKRLVCPAGSVLIVHHGIWHCGRKNVTDRKRYMFKVRLNPTIRQVRLWDTADLDDPEVPGILAQGFPWYTGADGRLEVTNRARLWRHLIGDESYDTHYWLTRIENVPQRPKPLGALF</sequence>
<proteinExistence type="predicted"/>
<name>A0A1J7C6B0_9ACTN</name>
<keyword evidence="1" id="KW-0223">Dioxygenase</keyword>
<dbReference type="Gene3D" id="2.60.120.620">
    <property type="entry name" value="q2cbj1_9rhob like domain"/>
    <property type="match status" value="1"/>
</dbReference>
<dbReference type="Proteomes" id="UP000243342">
    <property type="component" value="Unassembled WGS sequence"/>
</dbReference>
<accession>A0A1J7C6B0</accession>
<evidence type="ECO:0000313" key="1">
    <source>
        <dbReference type="EMBL" id="OIV37096.1"/>
    </source>
</evidence>
<dbReference type="STRING" id="1428644.BIV57_12715"/>
<keyword evidence="2" id="KW-1185">Reference proteome</keyword>
<dbReference type="InterPro" id="IPR008775">
    <property type="entry name" value="Phytyl_CoA_dOase-like"/>
</dbReference>
<dbReference type="RefSeq" id="WP_071656924.1">
    <property type="nucleotide sequence ID" value="NZ_MLCF01000063.1"/>
</dbReference>
<comment type="caution">
    <text evidence="1">The sequence shown here is derived from an EMBL/GenBank/DDBJ whole genome shotgun (WGS) entry which is preliminary data.</text>
</comment>
<reference evidence="1 2" key="1">
    <citation type="submission" date="2016-10" db="EMBL/GenBank/DDBJ databases">
        <title>Genome sequence of Streptomyces gilvigriseus MUSC 26.</title>
        <authorList>
            <person name="Lee L.-H."/>
            <person name="Ser H.-L."/>
        </authorList>
    </citation>
    <scope>NUCLEOTIDE SEQUENCE [LARGE SCALE GENOMIC DNA]</scope>
    <source>
        <strain evidence="1 2">MUSC 26</strain>
    </source>
</reference>
<dbReference type="SUPFAM" id="SSF51197">
    <property type="entry name" value="Clavaminate synthase-like"/>
    <property type="match status" value="1"/>
</dbReference>
<dbReference type="GO" id="GO:0016706">
    <property type="term" value="F:2-oxoglutarate-dependent dioxygenase activity"/>
    <property type="evidence" value="ECO:0007669"/>
    <property type="project" value="UniProtKB-ARBA"/>
</dbReference>
<keyword evidence="1" id="KW-0560">Oxidoreductase</keyword>
<organism evidence="1 2">
    <name type="scientific">Mangrovactinospora gilvigrisea</name>
    <dbReference type="NCBI Taxonomy" id="1428644"/>
    <lineage>
        <taxon>Bacteria</taxon>
        <taxon>Bacillati</taxon>
        <taxon>Actinomycetota</taxon>
        <taxon>Actinomycetes</taxon>
        <taxon>Kitasatosporales</taxon>
        <taxon>Streptomycetaceae</taxon>
        <taxon>Mangrovactinospora</taxon>
    </lineage>
</organism>
<evidence type="ECO:0000313" key="2">
    <source>
        <dbReference type="Proteomes" id="UP000243342"/>
    </source>
</evidence>
<dbReference type="EMBL" id="MLCF01000063">
    <property type="protein sequence ID" value="OIV37096.1"/>
    <property type="molecule type" value="Genomic_DNA"/>
</dbReference>
<protein>
    <submittedName>
        <fullName evidence="1">Phytanoyl-CoA dioxygenase</fullName>
    </submittedName>
</protein>
<gene>
    <name evidence="1" type="ORF">BIV57_12715</name>
</gene>
<dbReference type="Pfam" id="PF05721">
    <property type="entry name" value="PhyH"/>
    <property type="match status" value="1"/>
</dbReference>